<dbReference type="EMBL" id="SRPF01000010">
    <property type="protein sequence ID" value="TGN37921.1"/>
    <property type="molecule type" value="Genomic_DNA"/>
</dbReference>
<keyword evidence="2" id="KW-1185">Reference proteome</keyword>
<gene>
    <name evidence="1" type="ORF">E5Q11_17275</name>
</gene>
<organism evidence="1 2">
    <name type="scientific">Marinobacter confluentis</name>
    <dbReference type="NCBI Taxonomy" id="1697557"/>
    <lineage>
        <taxon>Bacteria</taxon>
        <taxon>Pseudomonadati</taxon>
        <taxon>Pseudomonadota</taxon>
        <taxon>Gammaproteobacteria</taxon>
        <taxon>Pseudomonadales</taxon>
        <taxon>Marinobacteraceae</taxon>
        <taxon>Marinobacter</taxon>
    </lineage>
</organism>
<accession>A0A4Z1BLL4</accession>
<proteinExistence type="predicted"/>
<comment type="caution">
    <text evidence="1">The sequence shown here is derived from an EMBL/GenBank/DDBJ whole genome shotgun (WGS) entry which is preliminary data.</text>
</comment>
<reference evidence="1 2" key="1">
    <citation type="submission" date="2019-04" db="EMBL/GenBank/DDBJ databases">
        <authorList>
            <person name="Park S."/>
            <person name="Yoon J.-H."/>
        </authorList>
    </citation>
    <scope>NUCLEOTIDE SEQUENCE [LARGE SCALE GENOMIC DNA]</scope>
    <source>
        <strain evidence="1 2">HJM-18</strain>
    </source>
</reference>
<protein>
    <submittedName>
        <fullName evidence="1">Uncharacterized protein</fullName>
    </submittedName>
</protein>
<name>A0A4Z1BLL4_9GAMM</name>
<sequence length="203" mass="22359">MPQPLSRVNPNASIVIGNAGDRPLLRHPEIAALAAEAIASWANVESFMLKLFVEMFGGNEALATNIFLSLSNQSAKNDAIRAAADSFFENGSDELAVFRALLAISKTNEKDRNKLAHWTWGDSPNLPDALLLIDPRTTIGDLDKSSVYVYRENDFRSIIEANDRLCGFGLRFKFVISGHVANQDGELLRELMNEPEISQRIGG</sequence>
<dbReference type="OrthoDB" id="7444057at2"/>
<dbReference type="Proteomes" id="UP000298325">
    <property type="component" value="Unassembled WGS sequence"/>
</dbReference>
<evidence type="ECO:0000313" key="2">
    <source>
        <dbReference type="Proteomes" id="UP000298325"/>
    </source>
</evidence>
<dbReference type="RefSeq" id="WP_135804702.1">
    <property type="nucleotide sequence ID" value="NZ_SRPF01000010.1"/>
</dbReference>
<evidence type="ECO:0000313" key="1">
    <source>
        <dbReference type="EMBL" id="TGN37921.1"/>
    </source>
</evidence>
<dbReference type="AlphaFoldDB" id="A0A4Z1BLL4"/>